<dbReference type="EMBL" id="CAIIXF020000004">
    <property type="protein sequence ID" value="CAH1782380.1"/>
    <property type="molecule type" value="Genomic_DNA"/>
</dbReference>
<dbReference type="InterPro" id="IPR036322">
    <property type="entry name" value="WD40_repeat_dom_sf"/>
</dbReference>
<dbReference type="PANTHER" id="PTHR46947">
    <property type="entry name" value="WD REPEAT-CONTAINING PROTEIN 73"/>
    <property type="match status" value="1"/>
</dbReference>
<evidence type="ECO:0000313" key="1">
    <source>
        <dbReference type="EMBL" id="CAH1782380.1"/>
    </source>
</evidence>
<sequence>MAAPMESQDSDDFFYSSMKLYKTLHMFELQNPPQTLQPVDENCICVTTFDEFTRQSEILELSIPEKLLHDKEDGLCNDRDFKVISGGFHGDRITALCHIPDTRYILSNEQSSNTMILWRLGQETGDVINEDFTFRNPHPYRQRPSDIAVNHYKENEAVFGSRLADITIADLETQSISLAMSKEGYIQDQKLGGHGEPVEYISGLEFLSNSTIATCCLATGNIVVLDTRDKLKIKQTINSNISNKYWAFGVSRNCTITSGSHSNGNPGDANIIARIANNGKLLLNDLRYCSSDVDSFETGLNTEWGDLLNIKFKPGSLHTISLSGFDGNIYIYDMNQSNDRLNTQINKSAIPDRIKDTHPSGIAIRTDQSESKLELDQSDLSSDVTTDQLVLSLNATTDQSYSSTKVKSPRRLRSKFKHEGHWMCNEEDDCVKVLHQTWHSAHNDLVFSCGSDGSLHAWKPDFH</sequence>
<protein>
    <submittedName>
        <fullName evidence="1">Uncharacterized protein</fullName>
    </submittedName>
</protein>
<dbReference type="SUPFAM" id="SSF50978">
    <property type="entry name" value="WD40 repeat-like"/>
    <property type="match status" value="1"/>
</dbReference>
<accession>A0A8J1UVD1</accession>
<organism evidence="1 2">
    <name type="scientific">Owenia fusiformis</name>
    <name type="common">Polychaete worm</name>
    <dbReference type="NCBI Taxonomy" id="6347"/>
    <lineage>
        <taxon>Eukaryota</taxon>
        <taxon>Metazoa</taxon>
        <taxon>Spiralia</taxon>
        <taxon>Lophotrochozoa</taxon>
        <taxon>Annelida</taxon>
        <taxon>Polychaeta</taxon>
        <taxon>Sedentaria</taxon>
        <taxon>Canalipalpata</taxon>
        <taxon>Sabellida</taxon>
        <taxon>Oweniida</taxon>
        <taxon>Oweniidae</taxon>
        <taxon>Owenia</taxon>
    </lineage>
</organism>
<dbReference type="InterPro" id="IPR015943">
    <property type="entry name" value="WD40/YVTN_repeat-like_dom_sf"/>
</dbReference>
<name>A0A8J1UVD1_OWEFU</name>
<proteinExistence type="predicted"/>
<reference evidence="1" key="1">
    <citation type="submission" date="2022-03" db="EMBL/GenBank/DDBJ databases">
        <authorList>
            <person name="Martin C."/>
        </authorList>
    </citation>
    <scope>NUCLEOTIDE SEQUENCE</scope>
</reference>
<evidence type="ECO:0000313" key="2">
    <source>
        <dbReference type="Proteomes" id="UP000749559"/>
    </source>
</evidence>
<dbReference type="Gene3D" id="2.130.10.10">
    <property type="entry name" value="YVTN repeat-like/Quinoprotein amine dehydrogenase"/>
    <property type="match status" value="1"/>
</dbReference>
<dbReference type="GO" id="GO:0005829">
    <property type="term" value="C:cytosol"/>
    <property type="evidence" value="ECO:0007669"/>
    <property type="project" value="TreeGrafter"/>
</dbReference>
<dbReference type="OrthoDB" id="9822052at2759"/>
<dbReference type="AlphaFoldDB" id="A0A8J1UVD1"/>
<keyword evidence="2" id="KW-1185">Reference proteome</keyword>
<dbReference type="PANTHER" id="PTHR46947:SF1">
    <property type="entry name" value="WD REPEAT-CONTAINING PROTEIN 73"/>
    <property type="match status" value="1"/>
</dbReference>
<comment type="caution">
    <text evidence="1">The sequence shown here is derived from an EMBL/GenBank/DDBJ whole genome shotgun (WGS) entry which is preliminary data.</text>
</comment>
<dbReference type="GO" id="GO:0000922">
    <property type="term" value="C:spindle pole"/>
    <property type="evidence" value="ECO:0007669"/>
    <property type="project" value="TreeGrafter"/>
</dbReference>
<dbReference type="InterPro" id="IPR042795">
    <property type="entry name" value="Wdr73"/>
</dbReference>
<dbReference type="Proteomes" id="UP000749559">
    <property type="component" value="Unassembled WGS sequence"/>
</dbReference>
<gene>
    <name evidence="1" type="ORF">OFUS_LOCUS8838</name>
</gene>
<dbReference type="GO" id="GO:0031122">
    <property type="term" value="P:cytoplasmic microtubule organization"/>
    <property type="evidence" value="ECO:0007669"/>
    <property type="project" value="TreeGrafter"/>
</dbReference>